<comment type="caution">
    <text evidence="2">The sequence shown here is derived from an EMBL/GenBank/DDBJ whole genome shotgun (WGS) entry which is preliminary data.</text>
</comment>
<dbReference type="AlphaFoldDB" id="A0A1X2A6R5"/>
<accession>A0A1X2A6R5</accession>
<dbReference type="SUPFAM" id="SSF53167">
    <property type="entry name" value="Purine and uridine phosphorylases"/>
    <property type="match status" value="1"/>
</dbReference>
<protein>
    <recommendedName>
        <fullName evidence="1">Nucleoside phosphorylase domain-containing protein</fullName>
    </recommendedName>
</protein>
<reference evidence="2 3" key="1">
    <citation type="journal article" date="2015" name="Emerg. Microbes Infect.">
        <title>Characterization of 17 strains belonging to the Mycobacterium simiae complex and description of Mycobacterium paraense sp. nov.</title>
        <authorList>
            <person name="Fusco da Costa A.R."/>
            <person name="Fedrizzi T."/>
            <person name="Lopes M.L."/>
            <person name="Pecorari M."/>
            <person name="Oliveira da Costa W.L."/>
            <person name="Giacobazzi E."/>
            <person name="da Costa Bahia J.R."/>
            <person name="De Sanctis V."/>
            <person name="Batista Lima K.V."/>
            <person name="Bertorelli R."/>
            <person name="Grottola A."/>
            <person name="Fabio A."/>
            <person name="Mariottini A."/>
            <person name="Ferretti P."/>
            <person name="Di Leva F."/>
            <person name="Fregni Serpini G."/>
            <person name="Tagliazucchi S."/>
            <person name="Rumpianesi F."/>
            <person name="Jousson O."/>
            <person name="Segata N."/>
            <person name="Tortoli E."/>
        </authorList>
    </citation>
    <scope>NUCLEOTIDE SEQUENCE [LARGE SCALE GENOMIC DNA]</scope>
    <source>
        <strain evidence="2 3">IEC33</strain>
    </source>
</reference>
<dbReference type="InterPro" id="IPR000845">
    <property type="entry name" value="Nucleoside_phosphorylase_d"/>
</dbReference>
<sequence>MADPAFDATDNETAAVQVVAEAHGVPFLGIRGISDGAGDPLRLPGFPWQFFFYKQLAADNAARVAAAFLQRLD</sequence>
<proteinExistence type="predicted"/>
<dbReference type="STRING" id="767916.AWB91_11550"/>
<dbReference type="InterPro" id="IPR035994">
    <property type="entry name" value="Nucleoside_phosphorylase_sf"/>
</dbReference>
<dbReference type="GO" id="GO:0003824">
    <property type="term" value="F:catalytic activity"/>
    <property type="evidence" value="ECO:0007669"/>
    <property type="project" value="InterPro"/>
</dbReference>
<dbReference type="GO" id="GO:0009116">
    <property type="term" value="P:nucleoside metabolic process"/>
    <property type="evidence" value="ECO:0007669"/>
    <property type="project" value="InterPro"/>
</dbReference>
<dbReference type="Pfam" id="PF01048">
    <property type="entry name" value="PNP_UDP_1"/>
    <property type="match status" value="1"/>
</dbReference>
<name>A0A1X2A6R5_9MYCO</name>
<feature type="domain" description="Nucleoside phosphorylase" evidence="1">
    <location>
        <begin position="7"/>
        <end position="69"/>
    </location>
</feature>
<dbReference type="EMBL" id="LQPN01000063">
    <property type="protein sequence ID" value="ORW41823.1"/>
    <property type="molecule type" value="Genomic_DNA"/>
</dbReference>
<dbReference type="Proteomes" id="UP000193285">
    <property type="component" value="Unassembled WGS sequence"/>
</dbReference>
<organism evidence="2 3">
    <name type="scientific">Mycobacterium paraense</name>
    <dbReference type="NCBI Taxonomy" id="767916"/>
    <lineage>
        <taxon>Bacteria</taxon>
        <taxon>Bacillati</taxon>
        <taxon>Actinomycetota</taxon>
        <taxon>Actinomycetes</taxon>
        <taxon>Mycobacteriales</taxon>
        <taxon>Mycobacteriaceae</taxon>
        <taxon>Mycobacterium</taxon>
        <taxon>Mycobacterium simiae complex</taxon>
    </lineage>
</organism>
<evidence type="ECO:0000259" key="1">
    <source>
        <dbReference type="Pfam" id="PF01048"/>
    </source>
</evidence>
<evidence type="ECO:0000313" key="3">
    <source>
        <dbReference type="Proteomes" id="UP000193285"/>
    </source>
</evidence>
<gene>
    <name evidence="2" type="ORF">AWB90_20280</name>
</gene>
<dbReference type="Gene3D" id="3.40.50.1580">
    <property type="entry name" value="Nucleoside phosphorylase domain"/>
    <property type="match status" value="1"/>
</dbReference>
<evidence type="ECO:0000313" key="2">
    <source>
        <dbReference type="EMBL" id="ORW41823.1"/>
    </source>
</evidence>